<protein>
    <submittedName>
        <fullName evidence="2">Uncharacterized protein</fullName>
    </submittedName>
</protein>
<dbReference type="EMBL" id="AEPD01000025">
    <property type="protein sequence ID" value="EFU30878.1"/>
    <property type="molecule type" value="Genomic_DNA"/>
</dbReference>
<dbReference type="Proteomes" id="UP000003112">
    <property type="component" value="Unassembled WGS sequence"/>
</dbReference>
<reference evidence="2 3" key="1">
    <citation type="submission" date="2010-10" db="EMBL/GenBank/DDBJ databases">
        <authorList>
            <person name="Muzny D."/>
            <person name="Qin X."/>
            <person name="Deng J."/>
            <person name="Jiang H."/>
            <person name="Liu Y."/>
            <person name="Qu J."/>
            <person name="Song X.-Z."/>
            <person name="Zhang L."/>
            <person name="Thornton R."/>
            <person name="Coyle M."/>
            <person name="Francisco L."/>
            <person name="Jackson L."/>
            <person name="Javaid M."/>
            <person name="Korchina V."/>
            <person name="Kovar C."/>
            <person name="Mata R."/>
            <person name="Mathew T."/>
            <person name="Ngo R."/>
            <person name="Nguyen L."/>
            <person name="Nguyen N."/>
            <person name="Okwuonu G."/>
            <person name="Ongeri F."/>
            <person name="Pham C."/>
            <person name="Simmons D."/>
            <person name="Wilczek-Boney K."/>
            <person name="Hale W."/>
            <person name="Jakkamsetti A."/>
            <person name="Pham P."/>
            <person name="Ruth R."/>
            <person name="San Lucas F."/>
            <person name="Warren J."/>
            <person name="Zhang J."/>
            <person name="Zhao Z."/>
            <person name="Zhou C."/>
            <person name="Zhu D."/>
            <person name="Lee S."/>
            <person name="Bess C."/>
            <person name="Blankenburg K."/>
            <person name="Forbes L."/>
            <person name="Fu Q."/>
            <person name="Gubbala S."/>
            <person name="Hirani K."/>
            <person name="Jayaseelan J.C."/>
            <person name="Lara F."/>
            <person name="Munidasa M."/>
            <person name="Palculict T."/>
            <person name="Patil S."/>
            <person name="Pu L.-L."/>
            <person name="Saada N."/>
            <person name="Tang L."/>
            <person name="Weissenberger G."/>
            <person name="Zhu Y."/>
            <person name="Hemphill L."/>
            <person name="Shang Y."/>
            <person name="Youmans B."/>
            <person name="Ayvaz T."/>
            <person name="Ross M."/>
            <person name="Santibanez J."/>
            <person name="Aqrawi P."/>
            <person name="Gross S."/>
            <person name="Joshi V."/>
            <person name="Fowler G."/>
            <person name="Nazareth L."/>
            <person name="Reid J."/>
            <person name="Worley K."/>
            <person name="Petrosino J."/>
            <person name="Highlander S."/>
            <person name="Gibbs R."/>
        </authorList>
    </citation>
    <scope>NUCLEOTIDE SEQUENCE [LARGE SCALE GENOMIC DNA]</scope>
    <source>
        <strain evidence="2 3">ATCC 33574</strain>
    </source>
</reference>
<proteinExistence type="predicted"/>
<organism evidence="2 3">
    <name type="scientific">Segatella buccae ATCC 33574</name>
    <dbReference type="NCBI Taxonomy" id="873513"/>
    <lineage>
        <taxon>Bacteria</taxon>
        <taxon>Pseudomonadati</taxon>
        <taxon>Bacteroidota</taxon>
        <taxon>Bacteroidia</taxon>
        <taxon>Bacteroidales</taxon>
        <taxon>Prevotellaceae</taxon>
        <taxon>Segatella</taxon>
    </lineage>
</organism>
<feature type="region of interest" description="Disordered" evidence="1">
    <location>
        <begin position="1"/>
        <end position="21"/>
    </location>
</feature>
<evidence type="ECO:0000313" key="3">
    <source>
        <dbReference type="Proteomes" id="UP000003112"/>
    </source>
</evidence>
<dbReference type="RefSeq" id="WP_004345211.1">
    <property type="nucleotide sequence ID" value="NZ_GL586311.1"/>
</dbReference>
<name>E6K6G4_9BACT</name>
<gene>
    <name evidence="2" type="ORF">HMPREF6485_1200</name>
</gene>
<dbReference type="AlphaFoldDB" id="E6K6G4"/>
<comment type="caution">
    <text evidence="2">The sequence shown here is derived from an EMBL/GenBank/DDBJ whole genome shotgun (WGS) entry which is preliminary data.</text>
</comment>
<accession>E6K6G4</accession>
<dbReference type="eggNOG" id="ENOG5033EDS">
    <property type="taxonomic scope" value="Bacteria"/>
</dbReference>
<dbReference type="STRING" id="873513.HMPREF6485_1200"/>
<keyword evidence="3" id="KW-1185">Reference proteome</keyword>
<dbReference type="GeneID" id="93536025"/>
<sequence length="289" mass="32462">MGTSQRHSPSVAGQPNWGKSSNSLTVAIKNLKKLEEIIPDDNDEQSSDIVEQIQSLPQPVRYTSSEKQIRKINNSFSRNVRYSVKRLIKASGGKKNVATGKSRALGHAGIAVMGNFLNTILEIHQQGLDGWLKIKGLTLEGKKWEDISNILIEACSDKVIGLDETAANQAITETFEGLNDMINETSSNIEEVLQSILNGQKLQEIIDKFFGVYIFVHLSQNFTEKLEKKYAQEKVNKYMKQIKEQIISDIQEGVNGSKSINVDWNGDEGKKFILEEFNKILNIFDNDED</sequence>
<evidence type="ECO:0000256" key="1">
    <source>
        <dbReference type="SAM" id="MobiDB-lite"/>
    </source>
</evidence>
<evidence type="ECO:0000313" key="2">
    <source>
        <dbReference type="EMBL" id="EFU30878.1"/>
    </source>
</evidence>
<dbReference type="HOGENOM" id="CLU_1011384_0_0_10"/>